<evidence type="ECO:0000256" key="5">
    <source>
        <dbReference type="PROSITE-ProRule" id="PRU10141"/>
    </source>
</evidence>
<comment type="caution">
    <text evidence="8">The sequence shown here is derived from an EMBL/GenBank/DDBJ whole genome shotgun (WGS) entry which is preliminary data.</text>
</comment>
<evidence type="ECO:0000256" key="2">
    <source>
        <dbReference type="ARBA" id="ARBA00022741"/>
    </source>
</evidence>
<dbReference type="Pfam" id="PF00069">
    <property type="entry name" value="Pkinase"/>
    <property type="match status" value="1"/>
</dbReference>
<dbReference type="SMART" id="SM00028">
    <property type="entry name" value="TPR"/>
    <property type="match status" value="7"/>
</dbReference>
<dbReference type="InterPro" id="IPR019734">
    <property type="entry name" value="TPR_rpt"/>
</dbReference>
<proteinExistence type="predicted"/>
<dbReference type="OrthoDB" id="9783151at2"/>
<name>A0A372IJY8_9BACT</name>
<dbReference type="Gene3D" id="1.10.510.10">
    <property type="entry name" value="Transferase(Phosphotransferase) domain 1"/>
    <property type="match status" value="1"/>
</dbReference>
<dbReference type="Gene3D" id="3.30.200.20">
    <property type="entry name" value="Phosphorylase Kinase, domain 1"/>
    <property type="match status" value="1"/>
</dbReference>
<feature type="binding site" evidence="5">
    <location>
        <position position="115"/>
    </location>
    <ligand>
        <name>ATP</name>
        <dbReference type="ChEBI" id="CHEBI:30616"/>
    </ligand>
</feature>
<keyword evidence="6" id="KW-1133">Transmembrane helix</keyword>
<dbReference type="GO" id="GO:0005524">
    <property type="term" value="F:ATP binding"/>
    <property type="evidence" value="ECO:0007669"/>
    <property type="project" value="UniProtKB-UniRule"/>
</dbReference>
<feature type="domain" description="Protein kinase" evidence="7">
    <location>
        <begin position="86"/>
        <end position="369"/>
    </location>
</feature>
<dbReference type="InterPro" id="IPR000719">
    <property type="entry name" value="Prot_kinase_dom"/>
</dbReference>
<dbReference type="Proteomes" id="UP000264702">
    <property type="component" value="Unassembled WGS sequence"/>
</dbReference>
<keyword evidence="2 5" id="KW-0547">Nucleotide-binding</keyword>
<evidence type="ECO:0000256" key="4">
    <source>
        <dbReference type="ARBA" id="ARBA00022840"/>
    </source>
</evidence>
<keyword evidence="6" id="KW-0812">Transmembrane</keyword>
<dbReference type="InterPro" id="IPR017441">
    <property type="entry name" value="Protein_kinase_ATP_BS"/>
</dbReference>
<evidence type="ECO:0000313" key="8">
    <source>
        <dbReference type="EMBL" id="RFU15290.1"/>
    </source>
</evidence>
<accession>A0A372IJY8</accession>
<dbReference type="PROSITE" id="PS00107">
    <property type="entry name" value="PROTEIN_KINASE_ATP"/>
    <property type="match status" value="1"/>
</dbReference>
<protein>
    <recommendedName>
        <fullName evidence="7">Protein kinase domain-containing protein</fullName>
    </recommendedName>
</protein>
<keyword evidence="9" id="KW-1185">Reference proteome</keyword>
<dbReference type="InterPro" id="IPR008271">
    <property type="entry name" value="Ser/Thr_kinase_AS"/>
</dbReference>
<dbReference type="Pfam" id="PF13181">
    <property type="entry name" value="TPR_8"/>
    <property type="match status" value="1"/>
</dbReference>
<gene>
    <name evidence="8" type="ORF">D0Y96_16515</name>
</gene>
<dbReference type="SUPFAM" id="SSF48452">
    <property type="entry name" value="TPR-like"/>
    <property type="match status" value="3"/>
</dbReference>
<dbReference type="GO" id="GO:0004674">
    <property type="term" value="F:protein serine/threonine kinase activity"/>
    <property type="evidence" value="ECO:0007669"/>
    <property type="project" value="TreeGrafter"/>
</dbReference>
<evidence type="ECO:0000256" key="6">
    <source>
        <dbReference type="SAM" id="Phobius"/>
    </source>
</evidence>
<organism evidence="8 9">
    <name type="scientific">Paracidobacterium acidisoli</name>
    <dbReference type="NCBI Taxonomy" id="2303751"/>
    <lineage>
        <taxon>Bacteria</taxon>
        <taxon>Pseudomonadati</taxon>
        <taxon>Acidobacteriota</taxon>
        <taxon>Terriglobia</taxon>
        <taxon>Terriglobales</taxon>
        <taxon>Acidobacteriaceae</taxon>
        <taxon>Paracidobacterium</taxon>
    </lineage>
</organism>
<dbReference type="RefSeq" id="WP_117302113.1">
    <property type="nucleotide sequence ID" value="NZ_QVQT02000006.1"/>
</dbReference>
<dbReference type="PROSITE" id="PS50011">
    <property type="entry name" value="PROTEIN_KINASE_DOM"/>
    <property type="match status" value="1"/>
</dbReference>
<keyword evidence="3" id="KW-0418">Kinase</keyword>
<feature type="transmembrane region" description="Helical" evidence="6">
    <location>
        <begin position="395"/>
        <end position="415"/>
    </location>
</feature>
<keyword evidence="1" id="KW-0808">Transferase</keyword>
<dbReference type="InterPro" id="IPR011009">
    <property type="entry name" value="Kinase-like_dom_sf"/>
</dbReference>
<evidence type="ECO:0000256" key="1">
    <source>
        <dbReference type="ARBA" id="ARBA00022679"/>
    </source>
</evidence>
<dbReference type="PROSITE" id="PS00108">
    <property type="entry name" value="PROTEIN_KINASE_ST"/>
    <property type="match status" value="1"/>
</dbReference>
<sequence length="892" mass="99705">MDGQLWLNVVDIFHAAVERPEEERAEFVIAACDGSEEIRTQVLAMLDEDRRGVSWLRDGVAAAVDRAFEDMRHSLPFVPPERIGLYERQEFLGRGGMGAVWKALRIDTGQPMAIKFLLPRDRLSEMWRRRFADEISTLARLRHPYIVSFHDAGVLDDETPFFVMDYVEEYVRGMRFTAYSRLPGRSIDERLRLFRSVCEAVLYAHLQGVIHRDLKPSNILIAKDGTPRIVDFGIARRLQDAGEAADATSPSLRVMSLDYAAPEWKYEGQVGVCTDVYSLGVILYEVLAGRHPFRQQTQPQGFTPGEKSDRLPEKPSAIVLRERSADSQPGLSRWAWRDLDKLCLTAMHPDVRQRYASVESLIRDIDHYLNSEPLDAQPRMLRYRMGKFVRRRRRAVLASAATLLLVLSMAALFTWRLARERNVAVAEAARVLYIQNFMNNLLQGGDQDAGPEANLPVTAMLDRGMQQAAALRGEPLIQSDIYQTLGTISQKLGRLSQAESLLQKALSDRESLKDQDPAGIAATQIALGLVYADEEKTQAAEQLVRRSLDELRSRAPGDASLQGEAELALGTVMVTAGEQSQALGELAQAVKTIEAADGPQSPVLARALGKLADAQIYAGDYDAADAFNRRALAIDRAVYGETYPHVAEDLGNLAQTQETRGYYAQAEQLEREALAIMEKWYGPDHPETARKLTTLASTLIYEKKNDEADNLLRRALAIQQRVYGPQHPHVAYVLNSMGAVALGEKKFSEAEKDNLRVAEIYRQSYGDGDYRVGVALGNLASVYQAEKRYPECERMLLDVVDRFTRALGAGNIQTGMAQVRLGRTLLYEKKYTAAAKYSLAGYESLSKQMNPGSGWVQGARHDLVIDYAELREPDREKQFEAVSAAPHIQAAR</sequence>
<reference evidence="8 9" key="1">
    <citation type="submission" date="2018-08" db="EMBL/GenBank/DDBJ databases">
        <title>Acidipila sp. 4G-K13, an acidobacterium isolated from forest soil.</title>
        <authorList>
            <person name="Gao Z.-H."/>
            <person name="Qiu L.-H."/>
        </authorList>
    </citation>
    <scope>NUCLEOTIDE SEQUENCE [LARGE SCALE GENOMIC DNA]</scope>
    <source>
        <strain evidence="8 9">4G-K13</strain>
    </source>
</reference>
<dbReference type="InterPro" id="IPR011990">
    <property type="entry name" value="TPR-like_helical_dom_sf"/>
</dbReference>
<dbReference type="Gene3D" id="1.25.40.10">
    <property type="entry name" value="Tetratricopeptide repeat domain"/>
    <property type="match status" value="3"/>
</dbReference>
<dbReference type="SMART" id="SM00220">
    <property type="entry name" value="S_TKc"/>
    <property type="match status" value="1"/>
</dbReference>
<dbReference type="EMBL" id="QVQT01000006">
    <property type="protein sequence ID" value="RFU15290.1"/>
    <property type="molecule type" value="Genomic_DNA"/>
</dbReference>
<evidence type="ECO:0000256" key="3">
    <source>
        <dbReference type="ARBA" id="ARBA00022777"/>
    </source>
</evidence>
<dbReference type="PANTHER" id="PTHR43289">
    <property type="entry name" value="MITOGEN-ACTIVATED PROTEIN KINASE KINASE KINASE 20-RELATED"/>
    <property type="match status" value="1"/>
</dbReference>
<dbReference type="CDD" id="cd14014">
    <property type="entry name" value="STKc_PknB_like"/>
    <property type="match status" value="1"/>
</dbReference>
<evidence type="ECO:0000313" key="9">
    <source>
        <dbReference type="Proteomes" id="UP000264702"/>
    </source>
</evidence>
<keyword evidence="4 5" id="KW-0067">ATP-binding</keyword>
<evidence type="ECO:0000259" key="7">
    <source>
        <dbReference type="PROSITE" id="PS50011"/>
    </source>
</evidence>
<dbReference type="PANTHER" id="PTHR43289:SF34">
    <property type="entry name" value="SERINE_THREONINE-PROTEIN KINASE YBDM-RELATED"/>
    <property type="match status" value="1"/>
</dbReference>
<dbReference type="SUPFAM" id="SSF56112">
    <property type="entry name" value="Protein kinase-like (PK-like)"/>
    <property type="match status" value="1"/>
</dbReference>
<keyword evidence="6" id="KW-0472">Membrane</keyword>
<dbReference type="Pfam" id="PF13424">
    <property type="entry name" value="TPR_12"/>
    <property type="match status" value="3"/>
</dbReference>
<dbReference type="AlphaFoldDB" id="A0A372IJY8"/>